<dbReference type="SMART" id="SM00460">
    <property type="entry name" value="TGc"/>
    <property type="match status" value="1"/>
</dbReference>
<proteinExistence type="predicted"/>
<reference evidence="3 4" key="1">
    <citation type="submission" date="2016-10" db="EMBL/GenBank/DDBJ databases">
        <authorList>
            <person name="de Groot N.N."/>
        </authorList>
    </citation>
    <scope>NUCLEOTIDE SEQUENCE [LARGE SCALE GENOMIC DNA]</scope>
    <source>
        <strain evidence="3 4">A52C2</strain>
    </source>
</reference>
<keyword evidence="4" id="KW-1185">Reference proteome</keyword>
<dbReference type="Gene3D" id="3.10.620.30">
    <property type="match status" value="1"/>
</dbReference>
<dbReference type="GO" id="GO:0006508">
    <property type="term" value="P:proteolysis"/>
    <property type="evidence" value="ECO:0007669"/>
    <property type="project" value="UniProtKB-KW"/>
</dbReference>
<sequence length="360" mass="38859">MLNRRRFLLNAGAASLAAPLASMMLSRAGTAFAAEAGKPGEPGWRAFEVTTRVDLADAEGAAQLWLPVIQSAEGYQKASAPKWSTAADSARLAQDPTYAAGILHVNWSGEASPSVEMKQIVSTRDRDASQGLKATADELALELQPTPSMPTDGIVKATAMKIVGDRTRPEDRARAIYDWVVDNTFRDAKVQGCGSGNVRQMLETGYFGGKCADISSLFVALSRAAGIPARDVFGIRVADSGTFKCIGKSGDISKAQHCRAEIYLEPQGWVPVDPADVRKVVLEEKLPLDNPAVQAFRAKSFGNWEMNWVGFNSARDIVLPGGHEREDFLMYPCALTKWGTPDCLNPATFAYSITSREITA</sequence>
<keyword evidence="3" id="KW-0378">Hydrolase</keyword>
<protein>
    <submittedName>
        <fullName evidence="3">Transglutaminase-like enzyme, putative cysteine protease</fullName>
    </submittedName>
</protein>
<accession>A0A1H9D0S4</accession>
<dbReference type="RefSeq" id="WP_092495454.1">
    <property type="nucleotide sequence ID" value="NZ_FOFG01000002.1"/>
</dbReference>
<dbReference type="Pfam" id="PF01841">
    <property type="entry name" value="Transglut_core"/>
    <property type="match status" value="1"/>
</dbReference>
<dbReference type="GO" id="GO:0008233">
    <property type="term" value="F:peptidase activity"/>
    <property type="evidence" value="ECO:0007669"/>
    <property type="project" value="UniProtKB-KW"/>
</dbReference>
<dbReference type="SUPFAM" id="SSF54001">
    <property type="entry name" value="Cysteine proteinases"/>
    <property type="match status" value="1"/>
</dbReference>
<feature type="chain" id="PRO_5011715123" evidence="1">
    <location>
        <begin position="34"/>
        <end position="360"/>
    </location>
</feature>
<keyword evidence="3" id="KW-0645">Protease</keyword>
<keyword evidence="1" id="KW-0732">Signal</keyword>
<evidence type="ECO:0000313" key="3">
    <source>
        <dbReference type="EMBL" id="SEQ06368.1"/>
    </source>
</evidence>
<dbReference type="PANTHER" id="PTHR38339">
    <property type="entry name" value="TRANSGLUTAMINASE DOMAIN PROTEIN"/>
    <property type="match status" value="1"/>
</dbReference>
<dbReference type="AlphaFoldDB" id="A0A1H9D0S4"/>
<dbReference type="InterPro" id="IPR006311">
    <property type="entry name" value="TAT_signal"/>
</dbReference>
<dbReference type="EMBL" id="FOFG01000002">
    <property type="protein sequence ID" value="SEQ06368.1"/>
    <property type="molecule type" value="Genomic_DNA"/>
</dbReference>
<dbReference type="Proteomes" id="UP000199647">
    <property type="component" value="Unassembled WGS sequence"/>
</dbReference>
<dbReference type="PANTHER" id="PTHR38339:SF1">
    <property type="entry name" value="TRANSGLUTAMINASE-LIKE DOMAIN-CONTAINING PROTEIN"/>
    <property type="match status" value="1"/>
</dbReference>
<feature type="signal peptide" evidence="1">
    <location>
        <begin position="1"/>
        <end position="33"/>
    </location>
</feature>
<dbReference type="PROSITE" id="PS51318">
    <property type="entry name" value="TAT"/>
    <property type="match status" value="1"/>
</dbReference>
<name>A0A1H9D0S4_9HYPH</name>
<dbReference type="InterPro" id="IPR038765">
    <property type="entry name" value="Papain-like_cys_pep_sf"/>
</dbReference>
<dbReference type="OrthoDB" id="9804872at2"/>
<organism evidence="3 4">
    <name type="scientific">Faunimonas pinastri</name>
    <dbReference type="NCBI Taxonomy" id="1855383"/>
    <lineage>
        <taxon>Bacteria</taxon>
        <taxon>Pseudomonadati</taxon>
        <taxon>Pseudomonadota</taxon>
        <taxon>Alphaproteobacteria</taxon>
        <taxon>Hyphomicrobiales</taxon>
        <taxon>Afifellaceae</taxon>
        <taxon>Faunimonas</taxon>
    </lineage>
</organism>
<evidence type="ECO:0000313" key="4">
    <source>
        <dbReference type="Proteomes" id="UP000199647"/>
    </source>
</evidence>
<feature type="domain" description="Transglutaminase-like" evidence="2">
    <location>
        <begin position="201"/>
        <end position="276"/>
    </location>
</feature>
<gene>
    <name evidence="3" type="ORF">SAMN05216548_102295</name>
</gene>
<dbReference type="STRING" id="1855383.SAMN05216548_102295"/>
<dbReference type="InterPro" id="IPR002931">
    <property type="entry name" value="Transglutaminase-like"/>
</dbReference>
<evidence type="ECO:0000259" key="2">
    <source>
        <dbReference type="SMART" id="SM00460"/>
    </source>
</evidence>
<evidence type="ECO:0000256" key="1">
    <source>
        <dbReference type="SAM" id="SignalP"/>
    </source>
</evidence>